<dbReference type="InterPro" id="IPR003594">
    <property type="entry name" value="HATPase_dom"/>
</dbReference>
<evidence type="ECO:0000313" key="9">
    <source>
        <dbReference type="EMBL" id="OGD62603.1"/>
    </source>
</evidence>
<dbReference type="SUPFAM" id="SSF53850">
    <property type="entry name" value="Periplasmic binding protein-like II"/>
    <property type="match status" value="1"/>
</dbReference>
<dbReference type="Pfam" id="PF00497">
    <property type="entry name" value="SBP_bac_3"/>
    <property type="match status" value="1"/>
</dbReference>
<evidence type="ECO:0000256" key="6">
    <source>
        <dbReference type="ARBA" id="ARBA00023012"/>
    </source>
</evidence>
<dbReference type="Pfam" id="PF02518">
    <property type="entry name" value="HATPase_c"/>
    <property type="match status" value="1"/>
</dbReference>
<dbReference type="SUPFAM" id="SSF55874">
    <property type="entry name" value="ATPase domain of HSP90 chaperone/DNA topoisomerase II/histidine kinase"/>
    <property type="match status" value="1"/>
</dbReference>
<dbReference type="Gene3D" id="3.30.450.20">
    <property type="entry name" value="PAS domain"/>
    <property type="match status" value="1"/>
</dbReference>
<dbReference type="STRING" id="1797457.A2160_06260"/>
<name>A0A1F5E5F3_9BACT</name>
<gene>
    <name evidence="9" type="ORF">A2160_06260</name>
</gene>
<keyword evidence="3" id="KW-0597">Phosphoprotein</keyword>
<evidence type="ECO:0000256" key="4">
    <source>
        <dbReference type="ARBA" id="ARBA00022679"/>
    </source>
</evidence>
<feature type="transmembrane region" description="Helical" evidence="7">
    <location>
        <begin position="273"/>
        <end position="296"/>
    </location>
</feature>
<accession>A0A1F5E5F3</accession>
<proteinExistence type="predicted"/>
<dbReference type="InterPro" id="IPR036097">
    <property type="entry name" value="HisK_dim/P_sf"/>
</dbReference>
<sequence length="648" mass="73592">MNLQRLKWYFFIILYLCLSFSTLSVAFAIEEFKTVKIGVYENKPKVYRDDKGVISGLFPDVLNYIAKQENWQLGYVFGTWDEGLQRLEKGEIDVMVDVAFSQERQEKFDFTNETVFSSWGVIYVDKNSAIDSFRDLDGQKIAILKSSVYFGGSEGIDQHLKAFGLKAEFINVNEQAEAFNLLDKGEVDAAVVSRVFALTNQKNYPHIKETDMFFNPTELRFALTKGDSDNQYLIDRLDHWVKKLKEESGGIYDESLSRHDLTGIITTEEVIPYWVRLVGLVSAAILLLSGLVIIGLRRARTIIIKKLEEKENLLGNIVNHAPIIVFAFNNQGIITLAEGKALKEGVLKQGFLVGNSVFGQFKDNQMLADQIKKTLSGEEVELQSELAGKMWRMNFSPILIAGQVKSVVGVAVDLTQEVQLDHAKMEFLSLASHHLRTLPTGIRWTLELLSPNVEKVLGKEDLKHWRSLEETNMRMIDLANTISRASQLELGKFYAFSEKFNLPKLIDEEIEQLQVQIAKKELKLTKNYSIEEVVLDKSQIKMIVHILLDNAVRYISPQGSVEVSLLPKADKFIFKVQDTGWGIPKNQQEKVFTKLFRADNVVKMDASGMGLSLFITKSIVEKLGGRIWFESEVGRGSTFYVELPQKRI</sequence>
<dbReference type="AlphaFoldDB" id="A0A1F5E5F3"/>
<comment type="caution">
    <text evidence="9">The sequence shown here is derived from an EMBL/GenBank/DDBJ whole genome shotgun (WGS) entry which is preliminary data.</text>
</comment>
<keyword evidence="4" id="KW-0808">Transferase</keyword>
<evidence type="ECO:0000256" key="3">
    <source>
        <dbReference type="ARBA" id="ARBA00022553"/>
    </source>
</evidence>
<keyword evidence="7" id="KW-0472">Membrane</keyword>
<dbReference type="Gene3D" id="3.40.190.10">
    <property type="entry name" value="Periplasmic binding protein-like II"/>
    <property type="match status" value="2"/>
</dbReference>
<dbReference type="Gene3D" id="3.30.565.10">
    <property type="entry name" value="Histidine kinase-like ATPase, C-terminal domain"/>
    <property type="match status" value="1"/>
</dbReference>
<dbReference type="PROSITE" id="PS50109">
    <property type="entry name" value="HIS_KIN"/>
    <property type="match status" value="1"/>
</dbReference>
<dbReference type="GO" id="GO:0000155">
    <property type="term" value="F:phosphorelay sensor kinase activity"/>
    <property type="evidence" value="ECO:0007669"/>
    <property type="project" value="InterPro"/>
</dbReference>
<keyword evidence="7" id="KW-1133">Transmembrane helix</keyword>
<dbReference type="SMART" id="SM00387">
    <property type="entry name" value="HATPase_c"/>
    <property type="match status" value="1"/>
</dbReference>
<keyword evidence="7" id="KW-0812">Transmembrane</keyword>
<dbReference type="SUPFAM" id="SSF47384">
    <property type="entry name" value="Homodimeric domain of signal transducing histidine kinase"/>
    <property type="match status" value="1"/>
</dbReference>
<evidence type="ECO:0000256" key="7">
    <source>
        <dbReference type="SAM" id="Phobius"/>
    </source>
</evidence>
<feature type="domain" description="Histidine kinase" evidence="8">
    <location>
        <begin position="430"/>
        <end position="647"/>
    </location>
</feature>
<dbReference type="PANTHER" id="PTHR43711">
    <property type="entry name" value="TWO-COMPONENT HISTIDINE KINASE"/>
    <property type="match status" value="1"/>
</dbReference>
<dbReference type="PRINTS" id="PR00344">
    <property type="entry name" value="BCTRLSENSOR"/>
</dbReference>
<protein>
    <recommendedName>
        <fullName evidence="2">histidine kinase</fullName>
        <ecNumber evidence="2">2.7.13.3</ecNumber>
    </recommendedName>
</protein>
<dbReference type="CDD" id="cd00075">
    <property type="entry name" value="HATPase"/>
    <property type="match status" value="1"/>
</dbReference>
<dbReference type="SMART" id="SM00062">
    <property type="entry name" value="PBPb"/>
    <property type="match status" value="1"/>
</dbReference>
<dbReference type="FunFam" id="3.30.565.10:FF:000006">
    <property type="entry name" value="Sensor histidine kinase WalK"/>
    <property type="match status" value="1"/>
</dbReference>
<dbReference type="InterPro" id="IPR050736">
    <property type="entry name" value="Sensor_HK_Regulatory"/>
</dbReference>
<dbReference type="PANTHER" id="PTHR43711:SF1">
    <property type="entry name" value="HISTIDINE KINASE 1"/>
    <property type="match status" value="1"/>
</dbReference>
<evidence type="ECO:0000256" key="5">
    <source>
        <dbReference type="ARBA" id="ARBA00022777"/>
    </source>
</evidence>
<dbReference type="Proteomes" id="UP000177006">
    <property type="component" value="Unassembled WGS sequence"/>
</dbReference>
<keyword evidence="5" id="KW-0418">Kinase</keyword>
<dbReference type="Gene3D" id="1.10.287.130">
    <property type="match status" value="1"/>
</dbReference>
<reference evidence="9 10" key="1">
    <citation type="journal article" date="2016" name="Nat. Commun.">
        <title>Thousands of microbial genomes shed light on interconnected biogeochemical processes in an aquifer system.</title>
        <authorList>
            <person name="Anantharaman K."/>
            <person name="Brown C.T."/>
            <person name="Hug L.A."/>
            <person name="Sharon I."/>
            <person name="Castelle C.J."/>
            <person name="Probst A.J."/>
            <person name="Thomas B.C."/>
            <person name="Singh A."/>
            <person name="Wilkins M.J."/>
            <person name="Karaoz U."/>
            <person name="Brodie E.L."/>
            <person name="Williams K.H."/>
            <person name="Hubbard S.S."/>
            <person name="Banfield J.F."/>
        </authorList>
    </citation>
    <scope>NUCLEOTIDE SEQUENCE [LARGE SCALE GENOMIC DNA]</scope>
</reference>
<dbReference type="EC" id="2.7.13.3" evidence="2"/>
<evidence type="ECO:0000313" key="10">
    <source>
        <dbReference type="Proteomes" id="UP000177006"/>
    </source>
</evidence>
<evidence type="ECO:0000259" key="8">
    <source>
        <dbReference type="PROSITE" id="PS50109"/>
    </source>
</evidence>
<dbReference type="InterPro" id="IPR001638">
    <property type="entry name" value="Solute-binding_3/MltF_N"/>
</dbReference>
<keyword evidence="6" id="KW-0902">Two-component regulatory system</keyword>
<evidence type="ECO:0000256" key="1">
    <source>
        <dbReference type="ARBA" id="ARBA00000085"/>
    </source>
</evidence>
<dbReference type="InterPro" id="IPR005467">
    <property type="entry name" value="His_kinase_dom"/>
</dbReference>
<evidence type="ECO:0000256" key="2">
    <source>
        <dbReference type="ARBA" id="ARBA00012438"/>
    </source>
</evidence>
<dbReference type="InterPro" id="IPR036890">
    <property type="entry name" value="HATPase_C_sf"/>
</dbReference>
<organism evidence="9 10">
    <name type="scientific">Candidatus Beckwithbacteria bacterium RBG_13_42_9</name>
    <dbReference type="NCBI Taxonomy" id="1797457"/>
    <lineage>
        <taxon>Bacteria</taxon>
        <taxon>Candidatus Beckwithiibacteriota</taxon>
    </lineage>
</organism>
<dbReference type="InterPro" id="IPR004358">
    <property type="entry name" value="Sig_transdc_His_kin-like_C"/>
</dbReference>
<dbReference type="EMBL" id="MEZK01000020">
    <property type="protein sequence ID" value="OGD62603.1"/>
    <property type="molecule type" value="Genomic_DNA"/>
</dbReference>
<comment type="catalytic activity">
    <reaction evidence="1">
        <text>ATP + protein L-histidine = ADP + protein N-phospho-L-histidine.</text>
        <dbReference type="EC" id="2.7.13.3"/>
    </reaction>
</comment>